<reference evidence="1" key="2">
    <citation type="submission" date="2020-11" db="EMBL/GenBank/DDBJ databases">
        <authorList>
            <person name="McCartney M.A."/>
            <person name="Auch B."/>
            <person name="Kono T."/>
            <person name="Mallez S."/>
            <person name="Becker A."/>
            <person name="Gohl D.M."/>
            <person name="Silverstein K.A.T."/>
            <person name="Koren S."/>
            <person name="Bechman K.B."/>
            <person name="Herman A."/>
            <person name="Abrahante J.E."/>
            <person name="Garbe J."/>
        </authorList>
    </citation>
    <scope>NUCLEOTIDE SEQUENCE</scope>
    <source>
        <strain evidence="1">Duluth1</strain>
        <tissue evidence="1">Whole animal</tissue>
    </source>
</reference>
<keyword evidence="2" id="KW-1185">Reference proteome</keyword>
<protein>
    <submittedName>
        <fullName evidence="1">Uncharacterized protein</fullName>
    </submittedName>
</protein>
<accession>A0A9D4GAF5</accession>
<sequence length="204" mass="23147">MSTQTQQTFMSGSSFDNNTVFNLRQNSDNSDTNITAKNNSVIPEIPSNFNFNVRKRERITVTKRGSAQRVSFSIDDGDLDNEEMNGLCGPCGNGGRIYQYQHTRPFSRPRRFSENNENTINYTGYNSPMHHSVSMPYTQHTIDCECSSCYERKHNIGRDLLPNNGAAPTYRKSPSVRSLPDIQTGIPLLYPVENHRQMSETPLD</sequence>
<comment type="caution">
    <text evidence="1">The sequence shown here is derived from an EMBL/GenBank/DDBJ whole genome shotgun (WGS) entry which is preliminary data.</text>
</comment>
<organism evidence="1 2">
    <name type="scientific">Dreissena polymorpha</name>
    <name type="common">Zebra mussel</name>
    <name type="synonym">Mytilus polymorpha</name>
    <dbReference type="NCBI Taxonomy" id="45954"/>
    <lineage>
        <taxon>Eukaryota</taxon>
        <taxon>Metazoa</taxon>
        <taxon>Spiralia</taxon>
        <taxon>Lophotrochozoa</taxon>
        <taxon>Mollusca</taxon>
        <taxon>Bivalvia</taxon>
        <taxon>Autobranchia</taxon>
        <taxon>Heteroconchia</taxon>
        <taxon>Euheterodonta</taxon>
        <taxon>Imparidentia</taxon>
        <taxon>Neoheterodontei</taxon>
        <taxon>Myida</taxon>
        <taxon>Dreissenoidea</taxon>
        <taxon>Dreissenidae</taxon>
        <taxon>Dreissena</taxon>
    </lineage>
</organism>
<proteinExistence type="predicted"/>
<reference evidence="1" key="1">
    <citation type="journal article" date="2019" name="bioRxiv">
        <title>The Genome of the Zebra Mussel, Dreissena polymorpha: A Resource for Invasive Species Research.</title>
        <authorList>
            <person name="McCartney M.A."/>
            <person name="Auch B."/>
            <person name="Kono T."/>
            <person name="Mallez S."/>
            <person name="Zhang Y."/>
            <person name="Obille A."/>
            <person name="Becker A."/>
            <person name="Abrahante J.E."/>
            <person name="Garbe J."/>
            <person name="Badalamenti J.P."/>
            <person name="Herman A."/>
            <person name="Mangelson H."/>
            <person name="Liachko I."/>
            <person name="Sullivan S."/>
            <person name="Sone E.D."/>
            <person name="Koren S."/>
            <person name="Silverstein K.A.T."/>
            <person name="Beckman K.B."/>
            <person name="Gohl D.M."/>
        </authorList>
    </citation>
    <scope>NUCLEOTIDE SEQUENCE</scope>
    <source>
        <strain evidence="1">Duluth1</strain>
        <tissue evidence="1">Whole animal</tissue>
    </source>
</reference>
<evidence type="ECO:0000313" key="2">
    <source>
        <dbReference type="Proteomes" id="UP000828390"/>
    </source>
</evidence>
<dbReference type="EMBL" id="JAIWYP010000006">
    <property type="protein sequence ID" value="KAH3811796.1"/>
    <property type="molecule type" value="Genomic_DNA"/>
</dbReference>
<dbReference type="AlphaFoldDB" id="A0A9D4GAF5"/>
<gene>
    <name evidence="1" type="ORF">DPMN_140211</name>
</gene>
<dbReference type="Proteomes" id="UP000828390">
    <property type="component" value="Unassembled WGS sequence"/>
</dbReference>
<evidence type="ECO:0000313" key="1">
    <source>
        <dbReference type="EMBL" id="KAH3811796.1"/>
    </source>
</evidence>
<name>A0A9D4GAF5_DREPO</name>